<organism evidence="1 3">
    <name type="scientific">Didymodactylos carnosus</name>
    <dbReference type="NCBI Taxonomy" id="1234261"/>
    <lineage>
        <taxon>Eukaryota</taxon>
        <taxon>Metazoa</taxon>
        <taxon>Spiralia</taxon>
        <taxon>Gnathifera</taxon>
        <taxon>Rotifera</taxon>
        <taxon>Eurotatoria</taxon>
        <taxon>Bdelloidea</taxon>
        <taxon>Philodinida</taxon>
        <taxon>Philodinidae</taxon>
        <taxon>Didymodactylos</taxon>
    </lineage>
</organism>
<name>A0A815IN71_9BILA</name>
<comment type="caution">
    <text evidence="1">The sequence shown here is derived from an EMBL/GenBank/DDBJ whole genome shotgun (WGS) entry which is preliminary data.</text>
</comment>
<feature type="non-terminal residue" evidence="1">
    <location>
        <position position="1"/>
    </location>
</feature>
<accession>A0A815IN71</accession>
<dbReference type="EMBL" id="CAJOBC010074009">
    <property type="protein sequence ID" value="CAF4252302.1"/>
    <property type="molecule type" value="Genomic_DNA"/>
</dbReference>
<dbReference type="AlphaFoldDB" id="A0A815IN71"/>
<evidence type="ECO:0000313" key="1">
    <source>
        <dbReference type="EMBL" id="CAF1368238.1"/>
    </source>
</evidence>
<dbReference type="EMBL" id="CAJNOQ010015773">
    <property type="protein sequence ID" value="CAF1368238.1"/>
    <property type="molecule type" value="Genomic_DNA"/>
</dbReference>
<sequence>LCYQNWKTSTIYIGEEKFYPARKYYATRQRKWFNDLDAKSKTGDLRKEDYPPAEQRRAWMAVKDTLIRRYSMVDYSTSAPNKSNKPL</sequence>
<keyword evidence="3" id="KW-1185">Reference proteome</keyword>
<evidence type="ECO:0000313" key="3">
    <source>
        <dbReference type="Proteomes" id="UP000663829"/>
    </source>
</evidence>
<proteinExistence type="predicted"/>
<gene>
    <name evidence="1" type="ORF">GPM918_LOCUS31725</name>
    <name evidence="2" type="ORF">SRO942_LOCUS32376</name>
</gene>
<reference evidence="1" key="1">
    <citation type="submission" date="2021-02" db="EMBL/GenBank/DDBJ databases">
        <authorList>
            <person name="Nowell W R."/>
        </authorList>
    </citation>
    <scope>NUCLEOTIDE SEQUENCE</scope>
</reference>
<dbReference type="OrthoDB" id="10465838at2759"/>
<dbReference type="Proteomes" id="UP000681722">
    <property type="component" value="Unassembled WGS sequence"/>
</dbReference>
<evidence type="ECO:0000313" key="2">
    <source>
        <dbReference type="EMBL" id="CAF4252302.1"/>
    </source>
</evidence>
<protein>
    <submittedName>
        <fullName evidence="1">Uncharacterized protein</fullName>
    </submittedName>
</protein>
<dbReference type="Proteomes" id="UP000663829">
    <property type="component" value="Unassembled WGS sequence"/>
</dbReference>